<dbReference type="InterPro" id="IPR043502">
    <property type="entry name" value="DNA/RNA_pol_sf"/>
</dbReference>
<dbReference type="Proteomes" id="UP001487740">
    <property type="component" value="Unassembled WGS sequence"/>
</dbReference>
<reference evidence="3 4" key="1">
    <citation type="submission" date="2023-03" db="EMBL/GenBank/DDBJ databases">
        <title>High-quality genome of Scylla paramamosain provides insights in environmental adaptation.</title>
        <authorList>
            <person name="Zhang L."/>
        </authorList>
    </citation>
    <scope>NUCLEOTIDE SEQUENCE [LARGE SCALE GENOMIC DNA]</scope>
    <source>
        <strain evidence="3">LZ_2023a</strain>
        <tissue evidence="3">Muscle</tissue>
    </source>
</reference>
<comment type="caution">
    <text evidence="3">The sequence shown here is derived from an EMBL/GenBank/DDBJ whole genome shotgun (WGS) entry which is preliminary data.</text>
</comment>
<proteinExistence type="predicted"/>
<evidence type="ECO:0000313" key="4">
    <source>
        <dbReference type="Proteomes" id="UP001487740"/>
    </source>
</evidence>
<dbReference type="EMBL" id="JARAKH010000032">
    <property type="protein sequence ID" value="KAK8385622.1"/>
    <property type="molecule type" value="Genomic_DNA"/>
</dbReference>
<accession>A0AAW0TGP5</accession>
<evidence type="ECO:0000256" key="1">
    <source>
        <dbReference type="SAM" id="MobiDB-lite"/>
    </source>
</evidence>
<dbReference type="AlphaFoldDB" id="A0AAW0TGP5"/>
<name>A0AAW0TGP5_SCYPA</name>
<sequence length="449" mass="49685">MERLVTTNFERGVRLLCYADDLQLIVQGALRHAKTQRALRRLEDACMELGLKINPKKTKAINFLGKQTPNIQLQIQDTAIEWVASHQCLGVHFHHRLTFTPQVTYLRERMATRLNAMRKLTGLSAGADFSVLRTYYVHAIRSLVDYSAVALVGFDSRRIQALQTQQNKALRLMVGAPIWAKIANLQVETNVAPIEVRITKIVATVAAKILTRLGYTLTRDRLRAAIAQGPHFDDARWTRKVAAALTASNLGFAANLGEDVPNANYDPPPPWTATRTTYSCRLPDVPRDDATRRRIHGELQIARFAYEGSAVYYTDGSADPDTGRCGAAFRQPSRRSLFRSDPPSQPSKRQRGVEKITSPPTGTDLTPTKGPEAAAGSRVLPADTFFNSPGIHREASECTSTACALDIIATGGSQEVFRLNDRAPTATYNKRNRSSTGFYSATGLQNYAR</sequence>
<organism evidence="3 4">
    <name type="scientific">Scylla paramamosain</name>
    <name type="common">Mud crab</name>
    <dbReference type="NCBI Taxonomy" id="85552"/>
    <lineage>
        <taxon>Eukaryota</taxon>
        <taxon>Metazoa</taxon>
        <taxon>Ecdysozoa</taxon>
        <taxon>Arthropoda</taxon>
        <taxon>Crustacea</taxon>
        <taxon>Multicrustacea</taxon>
        <taxon>Malacostraca</taxon>
        <taxon>Eumalacostraca</taxon>
        <taxon>Eucarida</taxon>
        <taxon>Decapoda</taxon>
        <taxon>Pleocyemata</taxon>
        <taxon>Brachyura</taxon>
        <taxon>Eubrachyura</taxon>
        <taxon>Portunoidea</taxon>
        <taxon>Portunidae</taxon>
        <taxon>Portuninae</taxon>
        <taxon>Scylla</taxon>
    </lineage>
</organism>
<protein>
    <recommendedName>
        <fullName evidence="2">Reverse transcriptase domain-containing protein</fullName>
    </recommendedName>
</protein>
<keyword evidence="4" id="KW-1185">Reference proteome</keyword>
<gene>
    <name evidence="3" type="ORF">O3P69_016418</name>
</gene>
<dbReference type="InterPro" id="IPR000477">
    <property type="entry name" value="RT_dom"/>
</dbReference>
<dbReference type="GO" id="GO:0071897">
    <property type="term" value="P:DNA biosynthetic process"/>
    <property type="evidence" value="ECO:0007669"/>
    <property type="project" value="UniProtKB-ARBA"/>
</dbReference>
<dbReference type="SUPFAM" id="SSF56672">
    <property type="entry name" value="DNA/RNA polymerases"/>
    <property type="match status" value="1"/>
</dbReference>
<dbReference type="PROSITE" id="PS50878">
    <property type="entry name" value="RT_POL"/>
    <property type="match status" value="1"/>
</dbReference>
<evidence type="ECO:0000259" key="2">
    <source>
        <dbReference type="PROSITE" id="PS50878"/>
    </source>
</evidence>
<feature type="region of interest" description="Disordered" evidence="1">
    <location>
        <begin position="321"/>
        <end position="377"/>
    </location>
</feature>
<evidence type="ECO:0000313" key="3">
    <source>
        <dbReference type="EMBL" id="KAK8385622.1"/>
    </source>
</evidence>
<feature type="domain" description="Reverse transcriptase" evidence="2">
    <location>
        <begin position="1"/>
        <end position="87"/>
    </location>
</feature>